<dbReference type="RefSeq" id="WP_144897876.1">
    <property type="nucleotide sequence ID" value="NZ_VLKN01000001.1"/>
</dbReference>
<reference evidence="1 2" key="1">
    <citation type="journal article" date="2015" name="Stand. Genomic Sci.">
        <title>Genomic Encyclopedia of Bacterial and Archaeal Type Strains, Phase III: the genomes of soil and plant-associated and newly described type strains.</title>
        <authorList>
            <person name="Whitman W.B."/>
            <person name="Woyke T."/>
            <person name="Klenk H.P."/>
            <person name="Zhou Y."/>
            <person name="Lilburn T.G."/>
            <person name="Beck B.J."/>
            <person name="De Vos P."/>
            <person name="Vandamme P."/>
            <person name="Eisen J.A."/>
            <person name="Garrity G."/>
            <person name="Hugenholtz P."/>
            <person name="Kyrpides N.C."/>
        </authorList>
    </citation>
    <scope>NUCLEOTIDE SEQUENCE [LARGE SCALE GENOMIC DNA]</scope>
    <source>
        <strain evidence="1 2">CGMCC 1.10821</strain>
    </source>
</reference>
<evidence type="ECO:0000313" key="1">
    <source>
        <dbReference type="EMBL" id="TWI06075.1"/>
    </source>
</evidence>
<evidence type="ECO:0000313" key="2">
    <source>
        <dbReference type="Proteomes" id="UP000315167"/>
    </source>
</evidence>
<sequence length="69" mass="7338">MGRGLTQLMEKVRDTDTALGSDAMVAALQGYQSLKHVGEGEGVDTLRRLLGERFDGQSNREAPPAPPAA</sequence>
<dbReference type="Proteomes" id="UP000315167">
    <property type="component" value="Unassembled WGS sequence"/>
</dbReference>
<dbReference type="EMBL" id="VLKN01000001">
    <property type="protein sequence ID" value="TWI06075.1"/>
    <property type="molecule type" value="Genomic_DNA"/>
</dbReference>
<accession>A0A562LEP1</accession>
<dbReference type="AlphaFoldDB" id="A0A562LEP1"/>
<keyword evidence="2" id="KW-1185">Reference proteome</keyword>
<organism evidence="1 2">
    <name type="scientific">Luteimonas cucumeris</name>
    <dbReference type="NCBI Taxonomy" id="985012"/>
    <lineage>
        <taxon>Bacteria</taxon>
        <taxon>Pseudomonadati</taxon>
        <taxon>Pseudomonadota</taxon>
        <taxon>Gammaproteobacteria</taxon>
        <taxon>Lysobacterales</taxon>
        <taxon>Lysobacteraceae</taxon>
        <taxon>Luteimonas</taxon>
    </lineage>
</organism>
<comment type="caution">
    <text evidence="1">The sequence shown here is derived from an EMBL/GenBank/DDBJ whole genome shotgun (WGS) entry which is preliminary data.</text>
</comment>
<gene>
    <name evidence="1" type="ORF">IP90_00338</name>
</gene>
<name>A0A562LEP1_9GAMM</name>
<proteinExistence type="predicted"/>
<protein>
    <submittedName>
        <fullName evidence="1">Uncharacterized protein</fullName>
    </submittedName>
</protein>